<organism evidence="11 12">
    <name type="scientific">Branchiostoma belcheri</name>
    <name type="common">Amphioxus</name>
    <dbReference type="NCBI Taxonomy" id="7741"/>
    <lineage>
        <taxon>Eukaryota</taxon>
        <taxon>Metazoa</taxon>
        <taxon>Chordata</taxon>
        <taxon>Cephalochordata</taxon>
        <taxon>Leptocardii</taxon>
        <taxon>Amphioxiformes</taxon>
        <taxon>Branchiostomatidae</taxon>
        <taxon>Branchiostoma</taxon>
    </lineage>
</organism>
<accession>A0A6P4XSD3</accession>
<name>A0A6P4XSD3_BRABE</name>
<dbReference type="SUPFAM" id="SSF50249">
    <property type="entry name" value="Nucleic acid-binding proteins"/>
    <property type="match status" value="2"/>
</dbReference>
<dbReference type="Pfam" id="PF25507">
    <property type="entry name" value="OB_POT1A"/>
    <property type="match status" value="1"/>
</dbReference>
<dbReference type="InterPro" id="IPR032042">
    <property type="entry name" value="POT1PC"/>
</dbReference>
<dbReference type="GO" id="GO:0016233">
    <property type="term" value="P:telomere capping"/>
    <property type="evidence" value="ECO:0007669"/>
    <property type="project" value="TreeGrafter"/>
</dbReference>
<feature type="region of interest" description="Disordered" evidence="9">
    <location>
        <begin position="330"/>
        <end position="371"/>
    </location>
</feature>
<comment type="similarity">
    <text evidence="3">Belongs to the telombin family.</text>
</comment>
<evidence type="ECO:0000313" key="11">
    <source>
        <dbReference type="Proteomes" id="UP000515135"/>
    </source>
</evidence>
<evidence type="ECO:0000256" key="3">
    <source>
        <dbReference type="ARBA" id="ARBA00008442"/>
    </source>
</evidence>
<dbReference type="Gene3D" id="2.40.50.140">
    <property type="entry name" value="Nucleic acid-binding proteins"/>
    <property type="match status" value="3"/>
</dbReference>
<protein>
    <recommendedName>
        <fullName evidence="4">Protection of telomeres protein 1</fullName>
    </recommendedName>
</protein>
<dbReference type="GO" id="GO:0010521">
    <property type="term" value="F:telomerase inhibitor activity"/>
    <property type="evidence" value="ECO:0007669"/>
    <property type="project" value="TreeGrafter"/>
</dbReference>
<gene>
    <name evidence="12" type="primary">LOC109461622</name>
</gene>
<dbReference type="GO" id="GO:0000783">
    <property type="term" value="C:nuclear telomere cap complex"/>
    <property type="evidence" value="ECO:0007669"/>
    <property type="project" value="TreeGrafter"/>
</dbReference>
<keyword evidence="6" id="KW-0779">Telomere</keyword>
<feature type="region of interest" description="Disordered" evidence="9">
    <location>
        <begin position="400"/>
        <end position="440"/>
    </location>
</feature>
<feature type="region of interest" description="Disordered" evidence="9">
    <location>
        <begin position="1"/>
        <end position="29"/>
    </location>
</feature>
<keyword evidence="5" id="KW-0158">Chromosome</keyword>
<dbReference type="InterPro" id="IPR011564">
    <property type="entry name" value="Telomer_end-bd_POT1/Cdc13"/>
</dbReference>
<dbReference type="GeneID" id="109461622"/>
<evidence type="ECO:0000256" key="9">
    <source>
        <dbReference type="SAM" id="MobiDB-lite"/>
    </source>
</evidence>
<dbReference type="GO" id="GO:0098505">
    <property type="term" value="F:G-rich strand telomeric DNA binding"/>
    <property type="evidence" value="ECO:0007669"/>
    <property type="project" value="TreeGrafter"/>
</dbReference>
<evidence type="ECO:0000256" key="1">
    <source>
        <dbReference type="ARBA" id="ARBA00004123"/>
    </source>
</evidence>
<evidence type="ECO:0000256" key="6">
    <source>
        <dbReference type="ARBA" id="ARBA00022895"/>
    </source>
</evidence>
<dbReference type="InterPro" id="IPR012340">
    <property type="entry name" value="NA-bd_OB-fold"/>
</dbReference>
<dbReference type="Pfam" id="PF16686">
    <property type="entry name" value="POT1PC"/>
    <property type="match status" value="1"/>
</dbReference>
<evidence type="ECO:0000256" key="5">
    <source>
        <dbReference type="ARBA" id="ARBA00022454"/>
    </source>
</evidence>
<keyword evidence="8" id="KW-0539">Nucleus</keyword>
<evidence type="ECO:0000259" key="10">
    <source>
        <dbReference type="SMART" id="SM00976"/>
    </source>
</evidence>
<dbReference type="KEGG" id="bbel:109461622"/>
<evidence type="ECO:0000313" key="12">
    <source>
        <dbReference type="RefSeq" id="XP_019613594.1"/>
    </source>
</evidence>
<evidence type="ECO:0000256" key="2">
    <source>
        <dbReference type="ARBA" id="ARBA00004574"/>
    </source>
</evidence>
<dbReference type="SMART" id="SM00976">
    <property type="entry name" value="Telo_bind"/>
    <property type="match status" value="1"/>
</dbReference>
<dbReference type="RefSeq" id="XP_019613594.1">
    <property type="nucleotide sequence ID" value="XM_019758035.1"/>
</dbReference>
<dbReference type="GO" id="GO:0032210">
    <property type="term" value="P:regulation of telomere maintenance via telomerase"/>
    <property type="evidence" value="ECO:0007669"/>
    <property type="project" value="TreeGrafter"/>
</dbReference>
<dbReference type="Proteomes" id="UP000515135">
    <property type="component" value="Unplaced"/>
</dbReference>
<comment type="subcellular location">
    <subcellularLocation>
        <location evidence="2">Chromosome</location>
        <location evidence="2">Telomere</location>
    </subcellularLocation>
    <subcellularLocation>
        <location evidence="1">Nucleus</location>
    </subcellularLocation>
</comment>
<feature type="domain" description="Telomeric single stranded DNA binding POT1/Cdc13" evidence="10">
    <location>
        <begin position="35"/>
        <end position="169"/>
    </location>
</feature>
<reference evidence="12" key="1">
    <citation type="submission" date="2025-08" db="UniProtKB">
        <authorList>
            <consortium name="RefSeq"/>
        </authorList>
    </citation>
    <scope>IDENTIFICATION</scope>
    <source>
        <tissue evidence="12">Gonad</tissue>
    </source>
</reference>
<evidence type="ECO:0000256" key="4">
    <source>
        <dbReference type="ARBA" id="ARBA00015253"/>
    </source>
</evidence>
<dbReference type="PANTHER" id="PTHR14513:SF0">
    <property type="entry name" value="PROTECTION OF TELOMERES PROTEIN 1"/>
    <property type="match status" value="1"/>
</dbReference>
<dbReference type="OrthoDB" id="2186770at2759"/>
<dbReference type="AlphaFoldDB" id="A0A6P4XSD3"/>
<dbReference type="CDD" id="cd04497">
    <property type="entry name" value="hPOT1_OB1_like"/>
    <property type="match status" value="1"/>
</dbReference>
<sequence>MSRINDGAGPSTRRHGNNRPPPKTRTGVTGRTYGYTKLCDVKVRTTVNVYAAVKFFKPPFRSRGTDYCMVVRLVDPSLDNLDDGLKCLFFAKEQSILPQIHSVGDIIRIHRLKVDNFRDEPQGNKGPGFSCLVFDGRPGATVDPRSDSQNFTFGPEDEEKVLELRDWVALTPELNVSNCELTTLADAEEGQYFDLFCQIVSMAKVDATCVLFQVWDGTIPTEPFRKADLEGLTLDRKADLAQKVKGHLVDVFIFDDHVPTALRFKPGDFVRICNLHVAKYKPPDDAVRPSGQLVEFVVHKGTSFGRGLTPLSSDHPNLMDMKNAMKQVIESSTTAEEATSEQDDDACGPVKRKKTGESSAESVGSLVEGDSNVQQGTSMVFVGDSNMEEIDKIVQQGDSIVQGNNVSKERDSNLQKGNSKKKGKSSTVPEEGSFASSSNSTNRRCLLETGTVLTGHHHIKVTPIHAVLTHSTPFKFRLKAQLVDYSPRDITEFCNLFCYTCNYCIKIPPSLKQKVCHKEGSEPSDSSFPCLQCKRRQSSDGNAESAVVPNMKYIYIVKLTLDDGTGLLEVHMWKEHAEVFFKDLPPCNLYQHQEDRQVLSDYMQQLCPGAGSQTAAPWLECCIMSYTVKDSGPALYQIFDTTLALEAA</sequence>
<proteinExistence type="inferred from homology"/>
<dbReference type="InterPro" id="IPR057620">
    <property type="entry name" value="POT1A/B-like_OB"/>
</dbReference>
<evidence type="ECO:0000256" key="7">
    <source>
        <dbReference type="ARBA" id="ARBA00023125"/>
    </source>
</evidence>
<keyword evidence="7" id="KW-0238">DNA-binding</keyword>
<dbReference type="FunFam" id="2.40.50.140:FF:000119">
    <property type="entry name" value="Protection of telomeres 1 homolog"/>
    <property type="match status" value="1"/>
</dbReference>
<dbReference type="Pfam" id="PF02765">
    <property type="entry name" value="POT1"/>
    <property type="match status" value="1"/>
</dbReference>
<keyword evidence="11" id="KW-1185">Reference proteome</keyword>
<dbReference type="InterPro" id="IPR028389">
    <property type="entry name" value="POT1"/>
</dbReference>
<dbReference type="PANTHER" id="PTHR14513">
    <property type="entry name" value="PROTECTION OF TELOMERES 1"/>
    <property type="match status" value="1"/>
</dbReference>
<evidence type="ECO:0000256" key="8">
    <source>
        <dbReference type="ARBA" id="ARBA00023242"/>
    </source>
</evidence>